<dbReference type="AlphaFoldDB" id="A0A6C0FGX3"/>
<sequence length="170" mass="19641">MHSQVVYYRDFDFRNLEYDVPCSTHLGVMRNYLPEGLRVQFPKLRIESISDSEVVLLVKMNSPGYNFLKMLEKENVKHAPKKKDMMKRANGLSDTAEYSRISMKIKPNNTLFFSEANELISVSYINSQLKSKNVIRAICISSSPGLWSTGHSYGNTWNVEQIKTYIEKCE</sequence>
<organism evidence="1">
    <name type="scientific">viral metagenome</name>
    <dbReference type="NCBI Taxonomy" id="1070528"/>
    <lineage>
        <taxon>unclassified sequences</taxon>
        <taxon>metagenomes</taxon>
        <taxon>organismal metagenomes</taxon>
    </lineage>
</organism>
<proteinExistence type="predicted"/>
<name>A0A6C0FGX3_9ZZZZ</name>
<protein>
    <submittedName>
        <fullName evidence="1">Uncharacterized protein</fullName>
    </submittedName>
</protein>
<reference evidence="1" key="1">
    <citation type="journal article" date="2020" name="Nature">
        <title>Giant virus diversity and host interactions through global metagenomics.</title>
        <authorList>
            <person name="Schulz F."/>
            <person name="Roux S."/>
            <person name="Paez-Espino D."/>
            <person name="Jungbluth S."/>
            <person name="Walsh D.A."/>
            <person name="Denef V.J."/>
            <person name="McMahon K.D."/>
            <person name="Konstantinidis K.T."/>
            <person name="Eloe-Fadrosh E.A."/>
            <person name="Kyrpides N.C."/>
            <person name="Woyke T."/>
        </authorList>
    </citation>
    <scope>NUCLEOTIDE SEQUENCE</scope>
    <source>
        <strain evidence="1">GVMAG-S-ERX556101-89</strain>
    </source>
</reference>
<evidence type="ECO:0000313" key="1">
    <source>
        <dbReference type="EMBL" id="QHT38225.1"/>
    </source>
</evidence>
<accession>A0A6C0FGX3</accession>
<dbReference type="EMBL" id="MN738829">
    <property type="protein sequence ID" value="QHT38225.1"/>
    <property type="molecule type" value="Genomic_DNA"/>
</dbReference>